<dbReference type="EMBL" id="CAVMJV010000120">
    <property type="protein sequence ID" value="CAK5105760.1"/>
    <property type="molecule type" value="Genomic_DNA"/>
</dbReference>
<comment type="caution">
    <text evidence="1">The sequence shown here is derived from an EMBL/GenBank/DDBJ whole genome shotgun (WGS) entry which is preliminary data.</text>
</comment>
<accession>A0ACB1ATX9</accession>
<dbReference type="Proteomes" id="UP001497535">
    <property type="component" value="Unassembled WGS sequence"/>
</dbReference>
<name>A0ACB1ATX9_MELEN</name>
<protein>
    <submittedName>
        <fullName evidence="1">Uncharacterized protein</fullName>
    </submittedName>
</protein>
<organism evidence="1 2">
    <name type="scientific">Meloidogyne enterolobii</name>
    <name type="common">Root-knot nematode worm</name>
    <name type="synonym">Meloidogyne mayaguensis</name>
    <dbReference type="NCBI Taxonomy" id="390850"/>
    <lineage>
        <taxon>Eukaryota</taxon>
        <taxon>Metazoa</taxon>
        <taxon>Ecdysozoa</taxon>
        <taxon>Nematoda</taxon>
        <taxon>Chromadorea</taxon>
        <taxon>Rhabditida</taxon>
        <taxon>Tylenchina</taxon>
        <taxon>Tylenchomorpha</taxon>
        <taxon>Tylenchoidea</taxon>
        <taxon>Meloidogynidae</taxon>
        <taxon>Meloidogyninae</taxon>
        <taxon>Meloidogyne</taxon>
    </lineage>
</organism>
<keyword evidence="2" id="KW-1185">Reference proteome</keyword>
<evidence type="ECO:0000313" key="2">
    <source>
        <dbReference type="Proteomes" id="UP001497535"/>
    </source>
</evidence>
<sequence>MLISIFYFCVLETFSFDFPSVLSALVVKYVYLIFVFPKGFWNTELDFAKLIEMCEFG</sequence>
<proteinExistence type="predicted"/>
<reference evidence="1" key="1">
    <citation type="submission" date="2023-11" db="EMBL/GenBank/DDBJ databases">
        <authorList>
            <person name="Poullet M."/>
        </authorList>
    </citation>
    <scope>NUCLEOTIDE SEQUENCE</scope>
    <source>
        <strain evidence="1">E1834</strain>
    </source>
</reference>
<evidence type="ECO:0000313" key="1">
    <source>
        <dbReference type="EMBL" id="CAK5105760.1"/>
    </source>
</evidence>
<gene>
    <name evidence="1" type="ORF">MENTE1834_LOCUS43313</name>
</gene>